<feature type="domain" description="DDE Tnp4" evidence="8">
    <location>
        <begin position="132"/>
        <end position="225"/>
    </location>
</feature>
<evidence type="ECO:0000256" key="7">
    <source>
        <dbReference type="ARBA" id="ARBA00023242"/>
    </source>
</evidence>
<evidence type="ECO:0000256" key="6">
    <source>
        <dbReference type="ARBA" id="ARBA00022801"/>
    </source>
</evidence>
<keyword evidence="5" id="KW-0479">Metal-binding</keyword>
<organism evidence="9 10">
    <name type="scientific">Ceriporiopsis subvermispora (strain B)</name>
    <name type="common">White-rot fungus</name>
    <name type="synonym">Gelatoporia subvermispora</name>
    <dbReference type="NCBI Taxonomy" id="914234"/>
    <lineage>
        <taxon>Eukaryota</taxon>
        <taxon>Fungi</taxon>
        <taxon>Dikarya</taxon>
        <taxon>Basidiomycota</taxon>
        <taxon>Agaricomycotina</taxon>
        <taxon>Agaricomycetes</taxon>
        <taxon>Polyporales</taxon>
        <taxon>Gelatoporiaceae</taxon>
        <taxon>Gelatoporia</taxon>
    </lineage>
</organism>
<evidence type="ECO:0000256" key="2">
    <source>
        <dbReference type="ARBA" id="ARBA00004123"/>
    </source>
</evidence>
<evidence type="ECO:0000313" key="10">
    <source>
        <dbReference type="Proteomes" id="UP000016930"/>
    </source>
</evidence>
<dbReference type="GO" id="GO:0005634">
    <property type="term" value="C:nucleus"/>
    <property type="evidence" value="ECO:0007669"/>
    <property type="project" value="UniProtKB-SubCell"/>
</dbReference>
<dbReference type="PANTHER" id="PTHR22930:SF85">
    <property type="entry name" value="GH03217P-RELATED"/>
    <property type="match status" value="1"/>
</dbReference>
<evidence type="ECO:0000256" key="3">
    <source>
        <dbReference type="ARBA" id="ARBA00006958"/>
    </source>
</evidence>
<evidence type="ECO:0000259" key="8">
    <source>
        <dbReference type="Pfam" id="PF13359"/>
    </source>
</evidence>
<proteinExistence type="inferred from homology"/>
<feature type="non-terminal residue" evidence="9">
    <location>
        <position position="225"/>
    </location>
</feature>
<name>M2QGU8_CERS8</name>
<evidence type="ECO:0000256" key="1">
    <source>
        <dbReference type="ARBA" id="ARBA00001968"/>
    </source>
</evidence>
<evidence type="ECO:0000256" key="5">
    <source>
        <dbReference type="ARBA" id="ARBA00022723"/>
    </source>
</evidence>
<dbReference type="GO" id="GO:0004518">
    <property type="term" value="F:nuclease activity"/>
    <property type="evidence" value="ECO:0007669"/>
    <property type="project" value="UniProtKB-KW"/>
</dbReference>
<dbReference type="AlphaFoldDB" id="M2QGU8"/>
<evidence type="ECO:0000313" key="9">
    <source>
        <dbReference type="EMBL" id="EMD36273.1"/>
    </source>
</evidence>
<dbReference type="EMBL" id="KB445798">
    <property type="protein sequence ID" value="EMD36273.1"/>
    <property type="molecule type" value="Genomic_DNA"/>
</dbReference>
<keyword evidence="10" id="KW-1185">Reference proteome</keyword>
<feature type="non-terminal residue" evidence="9">
    <location>
        <position position="1"/>
    </location>
</feature>
<dbReference type="InterPro" id="IPR045249">
    <property type="entry name" value="HARBI1-like"/>
</dbReference>
<dbReference type="PANTHER" id="PTHR22930">
    <property type="match status" value="1"/>
</dbReference>
<dbReference type="GO" id="GO:0016787">
    <property type="term" value="F:hydrolase activity"/>
    <property type="evidence" value="ECO:0007669"/>
    <property type="project" value="UniProtKB-KW"/>
</dbReference>
<comment type="cofactor">
    <cofactor evidence="1">
        <name>a divalent metal cation</name>
        <dbReference type="ChEBI" id="CHEBI:60240"/>
    </cofactor>
</comment>
<dbReference type="Proteomes" id="UP000016930">
    <property type="component" value="Unassembled WGS sequence"/>
</dbReference>
<dbReference type="InterPro" id="IPR027806">
    <property type="entry name" value="HARBI1_dom"/>
</dbReference>
<keyword evidence="4" id="KW-0540">Nuclease</keyword>
<reference evidence="9 10" key="1">
    <citation type="journal article" date="2012" name="Proc. Natl. Acad. Sci. U.S.A.">
        <title>Comparative genomics of Ceriporiopsis subvermispora and Phanerochaete chrysosporium provide insight into selective ligninolysis.</title>
        <authorList>
            <person name="Fernandez-Fueyo E."/>
            <person name="Ruiz-Duenas F.J."/>
            <person name="Ferreira P."/>
            <person name="Floudas D."/>
            <person name="Hibbett D.S."/>
            <person name="Canessa P."/>
            <person name="Larrondo L.F."/>
            <person name="James T.Y."/>
            <person name="Seelenfreund D."/>
            <person name="Lobos S."/>
            <person name="Polanco R."/>
            <person name="Tello M."/>
            <person name="Honda Y."/>
            <person name="Watanabe T."/>
            <person name="Watanabe T."/>
            <person name="Ryu J.S."/>
            <person name="Kubicek C.P."/>
            <person name="Schmoll M."/>
            <person name="Gaskell J."/>
            <person name="Hammel K.E."/>
            <person name="St John F.J."/>
            <person name="Vanden Wymelenberg A."/>
            <person name="Sabat G."/>
            <person name="Splinter BonDurant S."/>
            <person name="Syed K."/>
            <person name="Yadav J.S."/>
            <person name="Doddapaneni H."/>
            <person name="Subramanian V."/>
            <person name="Lavin J.L."/>
            <person name="Oguiza J.A."/>
            <person name="Perez G."/>
            <person name="Pisabarro A.G."/>
            <person name="Ramirez L."/>
            <person name="Santoyo F."/>
            <person name="Master E."/>
            <person name="Coutinho P.M."/>
            <person name="Henrissat B."/>
            <person name="Lombard V."/>
            <person name="Magnuson J.K."/>
            <person name="Kuees U."/>
            <person name="Hori C."/>
            <person name="Igarashi K."/>
            <person name="Samejima M."/>
            <person name="Held B.W."/>
            <person name="Barry K.W."/>
            <person name="LaButti K.M."/>
            <person name="Lapidus A."/>
            <person name="Lindquist E.A."/>
            <person name="Lucas S.M."/>
            <person name="Riley R."/>
            <person name="Salamov A.A."/>
            <person name="Hoffmeister D."/>
            <person name="Schwenk D."/>
            <person name="Hadar Y."/>
            <person name="Yarden O."/>
            <person name="de Vries R.P."/>
            <person name="Wiebenga A."/>
            <person name="Stenlid J."/>
            <person name="Eastwood D."/>
            <person name="Grigoriev I.V."/>
            <person name="Berka R.M."/>
            <person name="Blanchette R.A."/>
            <person name="Kersten P."/>
            <person name="Martinez A.T."/>
            <person name="Vicuna R."/>
            <person name="Cullen D."/>
        </authorList>
    </citation>
    <scope>NUCLEOTIDE SEQUENCE [LARGE SCALE GENOMIC DNA]</scope>
    <source>
        <strain evidence="9 10">B</strain>
    </source>
</reference>
<comment type="similarity">
    <text evidence="3">Belongs to the HARBI1 family.</text>
</comment>
<dbReference type="OrthoDB" id="3246760at2759"/>
<dbReference type="GO" id="GO:0046872">
    <property type="term" value="F:metal ion binding"/>
    <property type="evidence" value="ECO:0007669"/>
    <property type="project" value="UniProtKB-KW"/>
</dbReference>
<comment type="subcellular location">
    <subcellularLocation>
        <location evidence="2">Nucleus</location>
    </subcellularLocation>
</comment>
<keyword evidence="6" id="KW-0378">Hydrolase</keyword>
<dbReference type="STRING" id="914234.M2QGU8"/>
<evidence type="ECO:0000256" key="4">
    <source>
        <dbReference type="ARBA" id="ARBA00022722"/>
    </source>
</evidence>
<gene>
    <name evidence="9" type="ORF">CERSUDRAFT_33216</name>
</gene>
<sequence length="225" mass="25361">LLWIFHADHPDLFRHFVRVSPSVFDAILEKIITNPIFYNESNNAQLEVRSQLAIFLRRMGHYGNAISVVDLAVWAGVSTGSVNNYTHRVAAAITALHREAIHLPTDDERAAAKQFVYSKTQCTAWTGGIMAVDGTAIKLFEEPALYGKSWYNKNSDYAMSLQVVFMVGSLRVVDYAIGNVGSAHDSRAFKDTAIYQHPRLFLKDNEWIFGDSAYPLETWCIVPFK</sequence>
<dbReference type="Pfam" id="PF13359">
    <property type="entry name" value="DDE_Tnp_4"/>
    <property type="match status" value="1"/>
</dbReference>
<keyword evidence="7" id="KW-0539">Nucleus</keyword>
<dbReference type="HOGENOM" id="CLU_018552_1_4_1"/>
<protein>
    <recommendedName>
        <fullName evidence="8">DDE Tnp4 domain-containing protein</fullName>
    </recommendedName>
</protein>
<accession>M2QGU8</accession>